<evidence type="ECO:0000256" key="1">
    <source>
        <dbReference type="SAM" id="MobiDB-lite"/>
    </source>
</evidence>
<sequence>MCNPRTPPHHSQASKKQQKKRRSFLQVMGNKLRGQILGTWITYSNFKSSERRSNRPGRKALPLYRGFCRVPLTRYQHAITNFRNCRCLGSGVKRSVYCGPGLHLNRLAKNRPSNLHGIPSALNGFKKQVFTQALTGKGGPSTGLGATYYDFFGPGIQKSLQVQQTAVDTVITNVGNMLVTIRGGLSVQTYYSAYAKDRYQGAIDFLSTWTERLFVRSEFNDHNTTVTTCDDDYFHETNGSSADSARIGATRPWTHRLLVMRIRRF</sequence>
<feature type="compositionally biased region" description="Basic residues" evidence="1">
    <location>
        <begin position="12"/>
        <end position="23"/>
    </location>
</feature>
<protein>
    <recommendedName>
        <fullName evidence="4">Capsid protein</fullName>
    </recommendedName>
</protein>
<organism evidence="2 3">
    <name type="scientific">Lepraria finkii</name>
    <dbReference type="NCBI Taxonomy" id="1340010"/>
    <lineage>
        <taxon>Eukaryota</taxon>
        <taxon>Fungi</taxon>
        <taxon>Dikarya</taxon>
        <taxon>Ascomycota</taxon>
        <taxon>Pezizomycotina</taxon>
        <taxon>Lecanoromycetes</taxon>
        <taxon>OSLEUM clade</taxon>
        <taxon>Lecanoromycetidae</taxon>
        <taxon>Lecanorales</taxon>
        <taxon>Lecanorineae</taxon>
        <taxon>Stereocaulaceae</taxon>
        <taxon>Lepraria</taxon>
    </lineage>
</organism>
<comment type="caution">
    <text evidence="2">The sequence shown here is derived from an EMBL/GenBank/DDBJ whole genome shotgun (WGS) entry which is preliminary data.</text>
</comment>
<reference evidence="2 3" key="1">
    <citation type="submission" date="2024-09" db="EMBL/GenBank/DDBJ databases">
        <title>Rethinking Asexuality: The Enigmatic Case of Functional Sexual Genes in Lepraria (Stereocaulaceae).</title>
        <authorList>
            <person name="Doellman M."/>
            <person name="Sun Y."/>
            <person name="Barcenas-Pena A."/>
            <person name="Lumbsch H.T."/>
            <person name="Grewe F."/>
        </authorList>
    </citation>
    <scope>NUCLEOTIDE SEQUENCE [LARGE SCALE GENOMIC DNA]</scope>
    <source>
        <strain evidence="2 3">Grewe 0041</strain>
    </source>
</reference>
<gene>
    <name evidence="2" type="ORF">ABVK25_001805</name>
</gene>
<evidence type="ECO:0000313" key="3">
    <source>
        <dbReference type="Proteomes" id="UP001590951"/>
    </source>
</evidence>
<evidence type="ECO:0008006" key="4">
    <source>
        <dbReference type="Google" id="ProtNLM"/>
    </source>
</evidence>
<dbReference type="Proteomes" id="UP001590951">
    <property type="component" value="Unassembled WGS sequence"/>
</dbReference>
<accession>A0ABR4BLA3</accession>
<name>A0ABR4BLA3_9LECA</name>
<dbReference type="EMBL" id="JBHFEH010000003">
    <property type="protein sequence ID" value="KAL2058187.1"/>
    <property type="molecule type" value="Genomic_DNA"/>
</dbReference>
<evidence type="ECO:0000313" key="2">
    <source>
        <dbReference type="EMBL" id="KAL2058187.1"/>
    </source>
</evidence>
<keyword evidence="3" id="KW-1185">Reference proteome</keyword>
<proteinExistence type="predicted"/>
<feature type="region of interest" description="Disordered" evidence="1">
    <location>
        <begin position="1"/>
        <end position="23"/>
    </location>
</feature>